<dbReference type="PANTHER" id="PTHR35579">
    <property type="entry name" value="CRISPR SYSTEM CMS ENDORIBONUCLEASE CSM3"/>
    <property type="match status" value="1"/>
</dbReference>
<dbReference type="Pfam" id="PF03787">
    <property type="entry name" value="RAMPs"/>
    <property type="match status" value="1"/>
</dbReference>
<sequence length="210" mass="22995">MSTYLLKLEFLSPWHVGSGLSAGAFADLLVNKDDNQLPIVPGKTLKGILRDALAQADCFGWFDERAGIEQATEQRSTIAELLCGIPDQAANGQGCMTISSASLSAADKALFAANDNDKLLYLNYSQTQIDDKGCAKNMSLRSLEAVIPLTLYAELSFNPSPTNELLQELDYNRVVNTASQWLEKCLPLIRQLGAFRNRGFGDVVVTFEKQ</sequence>
<dbReference type="GO" id="GO:0051607">
    <property type="term" value="P:defense response to virus"/>
    <property type="evidence" value="ECO:0007669"/>
    <property type="project" value="UniProtKB-KW"/>
</dbReference>
<dbReference type="InterPro" id="IPR005537">
    <property type="entry name" value="RAMP_III_fam"/>
</dbReference>
<dbReference type="Proteomes" id="UP000638014">
    <property type="component" value="Unassembled WGS sequence"/>
</dbReference>
<keyword evidence="1" id="KW-0051">Antiviral defense</keyword>
<evidence type="ECO:0000259" key="2">
    <source>
        <dbReference type="Pfam" id="PF03787"/>
    </source>
</evidence>
<dbReference type="PANTHER" id="PTHR35579:SF3">
    <property type="entry name" value="CRISPR SYSTEM CMS ENDORIBONUCLEASE CSM3"/>
    <property type="match status" value="1"/>
</dbReference>
<proteinExistence type="predicted"/>
<feature type="domain" description="CRISPR type III-associated protein" evidence="2">
    <location>
        <begin position="7"/>
        <end position="201"/>
    </location>
</feature>
<accession>A0A8J6ULN3</accession>
<evidence type="ECO:0000256" key="1">
    <source>
        <dbReference type="ARBA" id="ARBA00023118"/>
    </source>
</evidence>
<dbReference type="EMBL" id="JACXAF010000008">
    <property type="protein sequence ID" value="MBD1389280.1"/>
    <property type="molecule type" value="Genomic_DNA"/>
</dbReference>
<organism evidence="3 4">
    <name type="scientific">Neiella litorisoli</name>
    <dbReference type="NCBI Taxonomy" id="2771431"/>
    <lineage>
        <taxon>Bacteria</taxon>
        <taxon>Pseudomonadati</taxon>
        <taxon>Pseudomonadota</taxon>
        <taxon>Gammaproteobacteria</taxon>
        <taxon>Alteromonadales</taxon>
        <taxon>Echinimonadaceae</taxon>
        <taxon>Neiella</taxon>
    </lineage>
</organism>
<reference evidence="3" key="1">
    <citation type="submission" date="2020-09" db="EMBL/GenBank/DDBJ databases">
        <title>A novel bacterium of genus Neiella, isolated from South China Sea.</title>
        <authorList>
            <person name="Huang H."/>
            <person name="Mo K."/>
            <person name="Hu Y."/>
        </authorList>
    </citation>
    <scope>NUCLEOTIDE SEQUENCE</scope>
    <source>
        <strain evidence="3">HB171785</strain>
    </source>
</reference>
<evidence type="ECO:0000313" key="4">
    <source>
        <dbReference type="Proteomes" id="UP000638014"/>
    </source>
</evidence>
<gene>
    <name evidence="3" type="ORF">IC617_07575</name>
</gene>
<comment type="caution">
    <text evidence="3">The sequence shown here is derived from an EMBL/GenBank/DDBJ whole genome shotgun (WGS) entry which is preliminary data.</text>
</comment>
<dbReference type="RefSeq" id="WP_191144385.1">
    <property type="nucleotide sequence ID" value="NZ_JACXAF010000008.1"/>
</dbReference>
<dbReference type="CDD" id="cd09726">
    <property type="entry name" value="RAMP_I_III"/>
    <property type="match status" value="1"/>
</dbReference>
<dbReference type="AlphaFoldDB" id="A0A8J6ULN3"/>
<keyword evidence="4" id="KW-1185">Reference proteome</keyword>
<protein>
    <recommendedName>
        <fullName evidence="2">CRISPR type III-associated protein domain-containing protein</fullName>
    </recommendedName>
</protein>
<dbReference type="InterPro" id="IPR052216">
    <property type="entry name" value="CRISPR_Csm3_endoribonuclease"/>
</dbReference>
<name>A0A8J6ULN3_9GAMM</name>
<evidence type="ECO:0000313" key="3">
    <source>
        <dbReference type="EMBL" id="MBD1389280.1"/>
    </source>
</evidence>